<reference evidence="6 7" key="1">
    <citation type="journal article" date="2014" name="Agronomy (Basel)">
        <title>A Draft Genome Sequence for Ensete ventricosum, the Drought-Tolerant Tree Against Hunger.</title>
        <authorList>
            <person name="Harrison J."/>
            <person name="Moore K.A."/>
            <person name="Paszkiewicz K."/>
            <person name="Jones T."/>
            <person name="Grant M."/>
            <person name="Ambacheew D."/>
            <person name="Muzemil S."/>
            <person name="Studholme D.J."/>
        </authorList>
    </citation>
    <scope>NUCLEOTIDE SEQUENCE [LARGE SCALE GENOMIC DNA]</scope>
</reference>
<dbReference type="InterPro" id="IPR004088">
    <property type="entry name" value="KH_dom_type_1"/>
</dbReference>
<gene>
    <name evidence="6" type="ORF">B296_00037357</name>
</gene>
<evidence type="ECO:0000256" key="4">
    <source>
        <dbReference type="SAM" id="Phobius"/>
    </source>
</evidence>
<evidence type="ECO:0000256" key="1">
    <source>
        <dbReference type="ARBA" id="ARBA00022737"/>
    </source>
</evidence>
<keyword evidence="4" id="KW-0472">Membrane</keyword>
<feature type="transmembrane region" description="Helical" evidence="4">
    <location>
        <begin position="335"/>
        <end position="354"/>
    </location>
</feature>
<dbReference type="PANTHER" id="PTHR10288">
    <property type="entry name" value="KH DOMAIN CONTAINING RNA BINDING PROTEIN"/>
    <property type="match status" value="1"/>
</dbReference>
<comment type="caution">
    <text evidence="6">The sequence shown here is derived from an EMBL/GenBank/DDBJ whole genome shotgun (WGS) entry which is preliminary data.</text>
</comment>
<dbReference type="InterPro" id="IPR036612">
    <property type="entry name" value="KH_dom_type_1_sf"/>
</dbReference>
<sequence length="398" mass="42431">MLTVNLLLYTSEQITGDAEAVKNALTAVSAVMYKFSPKEEISLDTSVPDLPPIIIPSDIPIIPAGSLYTTADSLLPPAGSVPPPIAATHLASEISGFTDTSNMWPLYPSALPIVPGYGGPTQSEDLILRVLCPSDKIGRVIGKGGSTIKSIRQSTGAKISVDDTKDDTDECVITVTSTEFSFLCSLLTGFQVSGEVGKLRDALVHIILRLREDALKDKEGNQNAQKDSSQNVPATDSLHSGSLSVPPVLPTIPPLAPLSYDQRAETERGLGIFPGSNLFGYNSLQAGENHFGSLSSYPSRTYGGLPAYIEMVIPANALPKVMGKGGTNVDNIRKVGLGVAFTILIALYNFFLLFQISGAHIEIVDSKASHFERIARISGTLEQKRSAENLIQAFIMST</sequence>
<evidence type="ECO:0000313" key="6">
    <source>
        <dbReference type="EMBL" id="RRT51666.1"/>
    </source>
</evidence>
<keyword evidence="2" id="KW-0694">RNA-binding</keyword>
<keyword evidence="1" id="KW-0677">Repeat</keyword>
<feature type="compositionally biased region" description="Polar residues" evidence="3">
    <location>
        <begin position="221"/>
        <end position="241"/>
    </location>
</feature>
<dbReference type="Pfam" id="PF00013">
    <property type="entry name" value="KH_1"/>
    <property type="match status" value="1"/>
</dbReference>
<feature type="domain" description="K Homology" evidence="5">
    <location>
        <begin position="305"/>
        <end position="396"/>
    </location>
</feature>
<proteinExistence type="predicted"/>
<accession>A0A426YJ02</accession>
<feature type="domain" description="K Homology" evidence="5">
    <location>
        <begin position="124"/>
        <end position="211"/>
    </location>
</feature>
<dbReference type="Gene3D" id="3.30.1370.10">
    <property type="entry name" value="K Homology domain, type 1"/>
    <property type="match status" value="2"/>
</dbReference>
<dbReference type="SMART" id="SM00322">
    <property type="entry name" value="KH"/>
    <property type="match status" value="2"/>
</dbReference>
<dbReference type="Proteomes" id="UP000287651">
    <property type="component" value="Unassembled WGS sequence"/>
</dbReference>
<keyword evidence="4" id="KW-1133">Transmembrane helix</keyword>
<dbReference type="GO" id="GO:0003723">
    <property type="term" value="F:RNA binding"/>
    <property type="evidence" value="ECO:0007669"/>
    <property type="project" value="UniProtKB-UniRule"/>
</dbReference>
<keyword evidence="4" id="KW-0812">Transmembrane</keyword>
<dbReference type="EMBL" id="AMZH03012105">
    <property type="protein sequence ID" value="RRT51666.1"/>
    <property type="molecule type" value="Genomic_DNA"/>
</dbReference>
<evidence type="ECO:0000256" key="2">
    <source>
        <dbReference type="PROSITE-ProRule" id="PRU00117"/>
    </source>
</evidence>
<dbReference type="SUPFAM" id="SSF54791">
    <property type="entry name" value="Eukaryotic type KH-domain (KH-domain type I)"/>
    <property type="match status" value="2"/>
</dbReference>
<protein>
    <recommendedName>
        <fullName evidence="5">K Homology domain-containing protein</fullName>
    </recommendedName>
</protein>
<organism evidence="6 7">
    <name type="scientific">Ensete ventricosum</name>
    <name type="common">Abyssinian banana</name>
    <name type="synonym">Musa ensete</name>
    <dbReference type="NCBI Taxonomy" id="4639"/>
    <lineage>
        <taxon>Eukaryota</taxon>
        <taxon>Viridiplantae</taxon>
        <taxon>Streptophyta</taxon>
        <taxon>Embryophyta</taxon>
        <taxon>Tracheophyta</taxon>
        <taxon>Spermatophyta</taxon>
        <taxon>Magnoliopsida</taxon>
        <taxon>Liliopsida</taxon>
        <taxon>Zingiberales</taxon>
        <taxon>Musaceae</taxon>
        <taxon>Ensete</taxon>
    </lineage>
</organism>
<evidence type="ECO:0000313" key="7">
    <source>
        <dbReference type="Proteomes" id="UP000287651"/>
    </source>
</evidence>
<evidence type="ECO:0000256" key="3">
    <source>
        <dbReference type="SAM" id="MobiDB-lite"/>
    </source>
</evidence>
<dbReference type="CDD" id="cd22459">
    <property type="entry name" value="KH-I_PEPPER_rpt1_like"/>
    <property type="match status" value="1"/>
</dbReference>
<dbReference type="InterPro" id="IPR004087">
    <property type="entry name" value="KH_dom"/>
</dbReference>
<dbReference type="PROSITE" id="PS50084">
    <property type="entry name" value="KH_TYPE_1"/>
    <property type="match status" value="2"/>
</dbReference>
<feature type="region of interest" description="Disordered" evidence="3">
    <location>
        <begin position="217"/>
        <end position="246"/>
    </location>
</feature>
<evidence type="ECO:0000259" key="5">
    <source>
        <dbReference type="SMART" id="SM00322"/>
    </source>
</evidence>
<dbReference type="AlphaFoldDB" id="A0A426YJ02"/>
<name>A0A426YJ02_ENSVE</name>